<sequence>MAYRPQSRPCFLLLPQNPRFLHAPNCDIPVNSDLWLLPVDVIGWLAGSTSAESSLPPRKKSCGLFWLIDSVPSSPAALSGALGNALLGLMVDFCARHGPANPPAAAVLAGARVAWVTGRWWWRPAAAAGARHGVAARASSFGSRIGLDSQNFHTRDLSQMLWVGPVPGDIAEIEAYCRIFRAAEQLHTAVMSALCDPETGECPVRYDVQSEDLPVLEDKVAAFLGCMLALLNRGRTEVLSGRSDVASSFQGSEDSTMDRIPPLAIFRGDMKRCCESMQVALTRYLCTK</sequence>
<accession>A0AAV5F0W7</accession>
<dbReference type="EMBL" id="BQKI01000080">
    <property type="protein sequence ID" value="GJN28697.1"/>
    <property type="molecule type" value="Genomic_DNA"/>
</dbReference>
<proteinExistence type="predicted"/>
<comment type="caution">
    <text evidence="1">The sequence shown here is derived from an EMBL/GenBank/DDBJ whole genome shotgun (WGS) entry which is preliminary data.</text>
</comment>
<name>A0AAV5F0W7_ELECO</name>
<evidence type="ECO:0000313" key="2">
    <source>
        <dbReference type="Proteomes" id="UP001054889"/>
    </source>
</evidence>
<keyword evidence="2" id="KW-1185">Reference proteome</keyword>
<gene>
    <name evidence="1" type="primary">gb16854</name>
    <name evidence="1" type="ORF">PR202_gb16854</name>
</gene>
<reference evidence="1" key="2">
    <citation type="submission" date="2021-12" db="EMBL/GenBank/DDBJ databases">
        <title>Resequencing data analysis of finger millet.</title>
        <authorList>
            <person name="Hatakeyama M."/>
            <person name="Aluri S."/>
            <person name="Balachadran M.T."/>
            <person name="Sivarajan S.R."/>
            <person name="Poveda L."/>
            <person name="Shimizu-Inatsugi R."/>
            <person name="Schlapbach R."/>
            <person name="Sreeman S.M."/>
            <person name="Shimizu K.K."/>
        </authorList>
    </citation>
    <scope>NUCLEOTIDE SEQUENCE</scope>
</reference>
<organism evidence="1 2">
    <name type="scientific">Eleusine coracana subsp. coracana</name>
    <dbReference type="NCBI Taxonomy" id="191504"/>
    <lineage>
        <taxon>Eukaryota</taxon>
        <taxon>Viridiplantae</taxon>
        <taxon>Streptophyta</taxon>
        <taxon>Embryophyta</taxon>
        <taxon>Tracheophyta</taxon>
        <taxon>Spermatophyta</taxon>
        <taxon>Magnoliopsida</taxon>
        <taxon>Liliopsida</taxon>
        <taxon>Poales</taxon>
        <taxon>Poaceae</taxon>
        <taxon>PACMAD clade</taxon>
        <taxon>Chloridoideae</taxon>
        <taxon>Cynodonteae</taxon>
        <taxon>Eleusininae</taxon>
        <taxon>Eleusine</taxon>
    </lineage>
</organism>
<protein>
    <submittedName>
        <fullName evidence="1">Uncharacterized protein</fullName>
    </submittedName>
</protein>
<evidence type="ECO:0000313" key="1">
    <source>
        <dbReference type="EMBL" id="GJN28697.1"/>
    </source>
</evidence>
<dbReference type="Proteomes" id="UP001054889">
    <property type="component" value="Unassembled WGS sequence"/>
</dbReference>
<dbReference type="AlphaFoldDB" id="A0AAV5F0W7"/>
<reference evidence="1" key="1">
    <citation type="journal article" date="2018" name="DNA Res.">
        <title>Multiple hybrid de novo genome assembly of finger millet, an orphan allotetraploid crop.</title>
        <authorList>
            <person name="Hatakeyama M."/>
            <person name="Aluri S."/>
            <person name="Balachadran M.T."/>
            <person name="Sivarajan S.R."/>
            <person name="Patrignani A."/>
            <person name="Gruter S."/>
            <person name="Poveda L."/>
            <person name="Shimizu-Inatsugi R."/>
            <person name="Baeten J."/>
            <person name="Francoijs K.J."/>
            <person name="Nataraja K.N."/>
            <person name="Reddy Y.A.N."/>
            <person name="Phadnis S."/>
            <person name="Ravikumar R.L."/>
            <person name="Schlapbach R."/>
            <person name="Sreeman S.M."/>
            <person name="Shimizu K.K."/>
        </authorList>
    </citation>
    <scope>NUCLEOTIDE SEQUENCE</scope>
</reference>